<proteinExistence type="predicted"/>
<name>A0A1X0SE90_RHIZD</name>
<organism evidence="1 2">
    <name type="scientific">Rhizopus microsporus</name>
    <dbReference type="NCBI Taxonomy" id="58291"/>
    <lineage>
        <taxon>Eukaryota</taxon>
        <taxon>Fungi</taxon>
        <taxon>Fungi incertae sedis</taxon>
        <taxon>Mucoromycota</taxon>
        <taxon>Mucoromycotina</taxon>
        <taxon>Mucoromycetes</taxon>
        <taxon>Mucorales</taxon>
        <taxon>Mucorineae</taxon>
        <taxon>Rhizopodaceae</taxon>
        <taxon>Rhizopus</taxon>
    </lineage>
</organism>
<dbReference type="Proteomes" id="UP000242381">
    <property type="component" value="Unassembled WGS sequence"/>
</dbReference>
<reference evidence="1 2" key="1">
    <citation type="journal article" date="2016" name="Proc. Natl. Acad. Sci. U.S.A.">
        <title>Lipid metabolic changes in an early divergent fungus govern the establishment of a mutualistic symbiosis with endobacteria.</title>
        <authorList>
            <person name="Lastovetsky O.A."/>
            <person name="Gaspar M.L."/>
            <person name="Mondo S.J."/>
            <person name="LaButti K.M."/>
            <person name="Sandor L."/>
            <person name="Grigoriev I.V."/>
            <person name="Henry S.A."/>
            <person name="Pawlowska T.E."/>
        </authorList>
    </citation>
    <scope>NUCLEOTIDE SEQUENCE [LARGE SCALE GENOMIC DNA]</scope>
    <source>
        <strain evidence="1 2">ATCC 11559</strain>
    </source>
</reference>
<protein>
    <submittedName>
        <fullName evidence="1">Uncharacterized protein</fullName>
    </submittedName>
</protein>
<accession>A0A1X0SE90</accession>
<sequence>MSETFDLTEYALEGFEVDEKRTLYTQENAPENRLILRALPWGATYVVTIQCQITKAST</sequence>
<dbReference type="EMBL" id="KV921265">
    <property type="protein sequence ID" value="ORE22622.1"/>
    <property type="molecule type" value="Genomic_DNA"/>
</dbReference>
<evidence type="ECO:0000313" key="1">
    <source>
        <dbReference type="EMBL" id="ORE22622.1"/>
    </source>
</evidence>
<dbReference type="AlphaFoldDB" id="A0A1X0SE90"/>
<evidence type="ECO:0000313" key="2">
    <source>
        <dbReference type="Proteomes" id="UP000242381"/>
    </source>
</evidence>
<gene>
    <name evidence="1" type="ORF">BCV71DRAFT_260137</name>
</gene>